<dbReference type="GO" id="GO:0005634">
    <property type="term" value="C:nucleus"/>
    <property type="evidence" value="ECO:0007669"/>
    <property type="project" value="UniProtKB-SubCell"/>
</dbReference>
<dbReference type="PROSITE" id="PS50061">
    <property type="entry name" value="ETS_DOMAIN_3"/>
    <property type="match status" value="1"/>
</dbReference>
<dbReference type="EnsemblMetazoa" id="G25877.2">
    <property type="protein sequence ID" value="G25877.2:cds"/>
    <property type="gene ID" value="G25877"/>
</dbReference>
<feature type="domain" description="ETS" evidence="6">
    <location>
        <begin position="116"/>
        <end position="196"/>
    </location>
</feature>
<dbReference type="Gene3D" id="1.10.10.10">
    <property type="entry name" value="Winged helix-like DNA-binding domain superfamily/Winged helix DNA-binding domain"/>
    <property type="match status" value="1"/>
</dbReference>
<name>A0A8W8KYU5_MAGGI</name>
<sequence>METHMQYWRLFNGKNRENDPVQTCSDLDFWSWLQNQPEIEKTQTERVQPGNNEKEEPVFPFDGIDSSTTLTDIMDCINKDNKHKETKDSAIIDNNQIRTEDDLRYIATILSGGGHVQLWQFLLELLIDSSNTNCIRWEDLNGEFRIVNPEEVARKWGRRKNKPNMNYDKLSRALRYYYDKMILHKVQGKRYTYKFNFKIMVQNLRNVSSRSSEEDVLPYCSTNCSWSSASFFSGPQVDGQCMYSDSATNRYYGDVKSSETRSQGPISFPCSLHSSSYK</sequence>
<keyword evidence="3 5" id="KW-0238">DNA-binding</keyword>
<evidence type="ECO:0000313" key="7">
    <source>
        <dbReference type="EnsemblMetazoa" id="G25877.2:cds"/>
    </source>
</evidence>
<protein>
    <recommendedName>
        <fullName evidence="6">ETS domain-containing protein</fullName>
    </recommendedName>
</protein>
<dbReference type="Pfam" id="PF00178">
    <property type="entry name" value="Ets"/>
    <property type="match status" value="1"/>
</dbReference>
<dbReference type="GO" id="GO:0000981">
    <property type="term" value="F:DNA-binding transcription factor activity, RNA polymerase II-specific"/>
    <property type="evidence" value="ECO:0007669"/>
    <property type="project" value="TreeGrafter"/>
</dbReference>
<dbReference type="AlphaFoldDB" id="A0A8W8KYU5"/>
<dbReference type="SUPFAM" id="SSF46785">
    <property type="entry name" value="Winged helix' DNA-binding domain"/>
    <property type="match status" value="1"/>
</dbReference>
<dbReference type="EnsemblMetazoa" id="G25877.3">
    <property type="protein sequence ID" value="G25877.3:cds"/>
    <property type="gene ID" value="G25877"/>
</dbReference>
<proteinExistence type="inferred from homology"/>
<evidence type="ECO:0000256" key="1">
    <source>
        <dbReference type="ARBA" id="ARBA00004123"/>
    </source>
</evidence>
<accession>A0A8W8KYU5</accession>
<reference evidence="7" key="1">
    <citation type="submission" date="2022-08" db="UniProtKB">
        <authorList>
            <consortium name="EnsemblMetazoa"/>
        </authorList>
    </citation>
    <scope>IDENTIFICATION</scope>
    <source>
        <strain evidence="7">05x7-T-G4-1.051#20</strain>
    </source>
</reference>
<dbReference type="Proteomes" id="UP000005408">
    <property type="component" value="Unassembled WGS sequence"/>
</dbReference>
<dbReference type="OrthoDB" id="10067219at2759"/>
<dbReference type="FunFam" id="1.10.10.10:FF:000039">
    <property type="entry name" value="Friend leukemia integration 1 transcription factor"/>
    <property type="match status" value="1"/>
</dbReference>
<evidence type="ECO:0000256" key="4">
    <source>
        <dbReference type="ARBA" id="ARBA00023242"/>
    </source>
</evidence>
<dbReference type="PROSITE" id="PS00345">
    <property type="entry name" value="ETS_DOMAIN_1"/>
    <property type="match status" value="1"/>
</dbReference>
<evidence type="ECO:0000256" key="3">
    <source>
        <dbReference type="ARBA" id="ARBA00023125"/>
    </source>
</evidence>
<dbReference type="GO" id="GO:0030154">
    <property type="term" value="P:cell differentiation"/>
    <property type="evidence" value="ECO:0007669"/>
    <property type="project" value="TreeGrafter"/>
</dbReference>
<dbReference type="InterPro" id="IPR036390">
    <property type="entry name" value="WH_DNA-bd_sf"/>
</dbReference>
<organism evidence="7 8">
    <name type="scientific">Magallana gigas</name>
    <name type="common">Pacific oyster</name>
    <name type="synonym">Crassostrea gigas</name>
    <dbReference type="NCBI Taxonomy" id="29159"/>
    <lineage>
        <taxon>Eukaryota</taxon>
        <taxon>Metazoa</taxon>
        <taxon>Spiralia</taxon>
        <taxon>Lophotrochozoa</taxon>
        <taxon>Mollusca</taxon>
        <taxon>Bivalvia</taxon>
        <taxon>Autobranchia</taxon>
        <taxon>Pteriomorphia</taxon>
        <taxon>Ostreida</taxon>
        <taxon>Ostreoidea</taxon>
        <taxon>Ostreidae</taxon>
        <taxon>Magallana</taxon>
    </lineage>
</organism>
<evidence type="ECO:0000313" key="8">
    <source>
        <dbReference type="Proteomes" id="UP000005408"/>
    </source>
</evidence>
<dbReference type="SMART" id="SM00413">
    <property type="entry name" value="ETS"/>
    <property type="match status" value="1"/>
</dbReference>
<dbReference type="PROSITE" id="PS00346">
    <property type="entry name" value="ETS_DOMAIN_2"/>
    <property type="match status" value="1"/>
</dbReference>
<comment type="similarity">
    <text evidence="2 5">Belongs to the ETS family.</text>
</comment>
<dbReference type="PANTHER" id="PTHR11849:SF304">
    <property type="entry name" value="DNA-BINDING PROTEIN D-ETS-3"/>
    <property type="match status" value="1"/>
</dbReference>
<keyword evidence="8" id="KW-1185">Reference proteome</keyword>
<comment type="subcellular location">
    <subcellularLocation>
        <location evidence="1 5">Nucleus</location>
    </subcellularLocation>
</comment>
<keyword evidence="4 5" id="KW-0539">Nucleus</keyword>
<evidence type="ECO:0000256" key="2">
    <source>
        <dbReference type="ARBA" id="ARBA00005562"/>
    </source>
</evidence>
<dbReference type="PRINTS" id="PR00454">
    <property type="entry name" value="ETSDOMAIN"/>
</dbReference>
<dbReference type="InterPro" id="IPR036388">
    <property type="entry name" value="WH-like_DNA-bd_sf"/>
</dbReference>
<dbReference type="PANTHER" id="PTHR11849">
    <property type="entry name" value="ETS"/>
    <property type="match status" value="1"/>
</dbReference>
<evidence type="ECO:0000256" key="5">
    <source>
        <dbReference type="RuleBase" id="RU004019"/>
    </source>
</evidence>
<dbReference type="GO" id="GO:0043565">
    <property type="term" value="F:sequence-specific DNA binding"/>
    <property type="evidence" value="ECO:0007669"/>
    <property type="project" value="InterPro"/>
</dbReference>
<dbReference type="InterPro" id="IPR000418">
    <property type="entry name" value="Ets_dom"/>
</dbReference>
<dbReference type="InterPro" id="IPR046328">
    <property type="entry name" value="ETS_fam"/>
</dbReference>
<evidence type="ECO:0000259" key="6">
    <source>
        <dbReference type="PROSITE" id="PS50061"/>
    </source>
</evidence>